<dbReference type="EMBL" id="QXJK01000003">
    <property type="protein sequence ID" value="RIX35815.1"/>
    <property type="molecule type" value="Genomic_DNA"/>
</dbReference>
<dbReference type="GO" id="GO:0003677">
    <property type="term" value="F:DNA binding"/>
    <property type="evidence" value="ECO:0007669"/>
    <property type="project" value="UniProtKB-UniRule"/>
</dbReference>
<evidence type="ECO:0000256" key="8">
    <source>
        <dbReference type="HAMAP-Rule" id="MF_00983"/>
    </source>
</evidence>
<dbReference type="GO" id="GO:1990077">
    <property type="term" value="C:primosome complex"/>
    <property type="evidence" value="ECO:0007669"/>
    <property type="project" value="UniProtKB-UniRule"/>
</dbReference>
<dbReference type="AlphaFoldDB" id="A0A418Q8X4"/>
<feature type="binding site" evidence="8">
    <location>
        <position position="436"/>
    </location>
    <ligand>
        <name>Zn(2+)</name>
        <dbReference type="ChEBI" id="CHEBI:29105"/>
        <label>1</label>
    </ligand>
</feature>
<dbReference type="OrthoDB" id="3177118at2"/>
<keyword evidence="3 8" id="KW-0479">Metal-binding</keyword>
<evidence type="ECO:0000256" key="3">
    <source>
        <dbReference type="ARBA" id="ARBA00022723"/>
    </source>
</evidence>
<dbReference type="Proteomes" id="UP000285278">
    <property type="component" value="Unassembled WGS sequence"/>
</dbReference>
<keyword evidence="6 8" id="KW-0067">ATP-binding</keyword>
<dbReference type="Gene3D" id="3.40.50.300">
    <property type="entry name" value="P-loop containing nucleotide triphosphate hydrolases"/>
    <property type="match status" value="1"/>
</dbReference>
<comment type="caution">
    <text evidence="10">The sequence shown here is derived from an EMBL/GenBank/DDBJ whole genome shotgun (WGS) entry which is preliminary data.</text>
</comment>
<dbReference type="NCBIfam" id="NF011455">
    <property type="entry name" value="PRK14873.1-5"/>
    <property type="match status" value="1"/>
</dbReference>
<dbReference type="SUPFAM" id="SSF52540">
    <property type="entry name" value="P-loop containing nucleoside triphosphate hydrolases"/>
    <property type="match status" value="1"/>
</dbReference>
<evidence type="ECO:0000256" key="4">
    <source>
        <dbReference type="ARBA" id="ARBA00022741"/>
    </source>
</evidence>
<organism evidence="10 11">
    <name type="scientific">Corynebacterium falsenii</name>
    <dbReference type="NCBI Taxonomy" id="108486"/>
    <lineage>
        <taxon>Bacteria</taxon>
        <taxon>Bacillati</taxon>
        <taxon>Actinomycetota</taxon>
        <taxon>Actinomycetes</taxon>
        <taxon>Mycobacteriales</taxon>
        <taxon>Corynebacteriaceae</taxon>
        <taxon>Corynebacterium</taxon>
    </lineage>
</organism>
<keyword evidence="4 8" id="KW-0547">Nucleotide-binding</keyword>
<dbReference type="GO" id="GO:0008270">
    <property type="term" value="F:zinc ion binding"/>
    <property type="evidence" value="ECO:0007669"/>
    <property type="project" value="UniProtKB-UniRule"/>
</dbReference>
<dbReference type="PANTHER" id="PTHR30580:SF0">
    <property type="entry name" value="PRIMOSOMAL PROTEIN N"/>
    <property type="match status" value="1"/>
</dbReference>
<feature type="binding site" evidence="8">
    <location>
        <position position="424"/>
    </location>
    <ligand>
        <name>Zn(2+)</name>
        <dbReference type="ChEBI" id="CHEBI:29105"/>
        <label>2</label>
    </ligand>
</feature>
<comment type="function">
    <text evidence="8">Initiates the restart of stalled replication forks, which reloads the replicative helicase on sites other than the origin of replication. Recognizes and binds to abandoned replication forks and remodels them to uncover a helicase loading site. Promotes assembly of the primosome at these replication forks.</text>
</comment>
<feature type="domain" description="Primosomal protein N' 3' DNA-binding" evidence="9">
    <location>
        <begin position="12"/>
        <end position="106"/>
    </location>
</feature>
<dbReference type="InterPro" id="IPR041222">
    <property type="entry name" value="PriA_3primeBD"/>
</dbReference>
<sequence length="683" mass="73722">MQNPIVRVLPLLGVPHLDRLFDYRVSEADDLDAQPGTKVRVRFSGRLVDAVVIERRKRSDHTGELKPIERVISPEIVMPPSMWQLAQLLADHYAGVRSDILRSAIPSRHASAEAAGLFGGGKPWEDLYGSLTPTEDLHKASLEAARATMGDYVHGPAFLSAVLDAKSPRASLVAPPGSDVATIAAAVAAATAWNTSGSALIIVPNQKEVDRVCKALREFVSAAQIITLTAAEGPSARYRRYLSILHGQAKIVVGTRSAALAPLKNLQLIALLGESDDSLVDPRAPYMHARFIAKLRSEVEGTALLVAGVHRSAEVQQWIAEGHVHPLRPTVEAQHAAMPWIRGLGETEHQREVEIHNPGARIPSIGFQTIRQALDNGHPTLVQVPRRGYAPALACAACRHPARCRHCNGPLELPGSQDAAPPRCRWCGRSAGQFRCSECGNRTLRMQVIGQDRTVEELGRAFPGIPIVASGGQRVMASVPHKPSVIVATPGAEPHVDGDLYGAALILDPWMPLGREDLRSGEHALRQWMEAAALVRPREEGGAVVIAGDASLPVIQQLIRWDPTGAATRELSLRAEAEFPPAVTMAAIDGSQVAVDQLLECWERPEAAELLGPVELPAGIRLPAGMEKLGAQEARRQARRLIVRIPHDQAHLLGPSLKQAQSVRSTMKGAQPLRVVIDPVRIG</sequence>
<dbReference type="GO" id="GO:0006270">
    <property type="term" value="P:DNA replication initiation"/>
    <property type="evidence" value="ECO:0007669"/>
    <property type="project" value="TreeGrafter"/>
</dbReference>
<evidence type="ECO:0000256" key="6">
    <source>
        <dbReference type="ARBA" id="ARBA00022840"/>
    </source>
</evidence>
<dbReference type="HAMAP" id="MF_00983">
    <property type="entry name" value="PriA"/>
    <property type="match status" value="1"/>
</dbReference>
<evidence type="ECO:0000313" key="11">
    <source>
        <dbReference type="Proteomes" id="UP000285278"/>
    </source>
</evidence>
<keyword evidence="7 8" id="KW-0238">DNA-binding</keyword>
<feature type="binding site" evidence="8">
    <location>
        <position position="427"/>
    </location>
    <ligand>
        <name>Zn(2+)</name>
        <dbReference type="ChEBI" id="CHEBI:29105"/>
        <label>2</label>
    </ligand>
</feature>
<comment type="caution">
    <text evidence="8">As this protein does not have any detectable helicase domains, it probably does not have helicase activity.</text>
</comment>
<keyword evidence="5 8" id="KW-0862">Zinc</keyword>
<evidence type="ECO:0000313" key="10">
    <source>
        <dbReference type="EMBL" id="RIX35815.1"/>
    </source>
</evidence>
<feature type="binding site" evidence="8">
    <location>
        <position position="395"/>
    </location>
    <ligand>
        <name>Zn(2+)</name>
        <dbReference type="ChEBI" id="CHEBI:29105"/>
        <label>1</label>
    </ligand>
</feature>
<dbReference type="InterPro" id="IPR042115">
    <property type="entry name" value="PriA_3primeBD_sf"/>
</dbReference>
<dbReference type="Gene3D" id="3.40.1440.60">
    <property type="entry name" value="PriA, 3(prime) DNA-binding domain"/>
    <property type="match status" value="1"/>
</dbReference>
<reference evidence="10 11" key="1">
    <citation type="submission" date="2018-09" db="EMBL/GenBank/DDBJ databases">
        <title>Optimization and identification of Corynebacterium falsenii FN1-14 from fish paste.</title>
        <authorList>
            <person name="Daroonpunt R."/>
            <person name="Tanasupawat S."/>
        </authorList>
    </citation>
    <scope>NUCLEOTIDE SEQUENCE [LARGE SCALE GENOMIC DNA]</scope>
    <source>
        <strain evidence="10 11">FN1-14</strain>
    </source>
</reference>
<dbReference type="GO" id="GO:0043138">
    <property type="term" value="F:3'-5' DNA helicase activity"/>
    <property type="evidence" value="ECO:0007669"/>
    <property type="project" value="TreeGrafter"/>
</dbReference>
<keyword evidence="1 8" id="KW-0639">Primosome</keyword>
<dbReference type="GO" id="GO:0006269">
    <property type="term" value="P:DNA replication, synthesis of primer"/>
    <property type="evidence" value="ECO:0007669"/>
    <property type="project" value="UniProtKB-KW"/>
</dbReference>
<dbReference type="InterPro" id="IPR005259">
    <property type="entry name" value="PriA"/>
</dbReference>
<evidence type="ECO:0000256" key="7">
    <source>
        <dbReference type="ARBA" id="ARBA00023125"/>
    </source>
</evidence>
<dbReference type="STRING" id="1451189.CFAL_05690"/>
<feature type="binding site" evidence="8">
    <location>
        <position position="398"/>
    </location>
    <ligand>
        <name>Zn(2+)</name>
        <dbReference type="ChEBI" id="CHEBI:29105"/>
        <label>1</label>
    </ligand>
</feature>
<name>A0A418Q8X4_9CORY</name>
<keyword evidence="11" id="KW-1185">Reference proteome</keyword>
<protein>
    <recommendedName>
        <fullName evidence="8">Probable replication restart protein PriA</fullName>
    </recommendedName>
    <alternativeName>
        <fullName evidence="8">Putative ATP-dependent DNA helicase PriA</fullName>
    </alternativeName>
</protein>
<dbReference type="GO" id="GO:0005524">
    <property type="term" value="F:ATP binding"/>
    <property type="evidence" value="ECO:0007669"/>
    <property type="project" value="UniProtKB-UniRule"/>
</dbReference>
<dbReference type="GO" id="GO:0006302">
    <property type="term" value="P:double-strand break repair"/>
    <property type="evidence" value="ECO:0007669"/>
    <property type="project" value="InterPro"/>
</dbReference>
<dbReference type="PANTHER" id="PTHR30580">
    <property type="entry name" value="PRIMOSOMAL PROTEIN N"/>
    <property type="match status" value="1"/>
</dbReference>
<feature type="binding site" evidence="8">
    <location>
        <position position="407"/>
    </location>
    <ligand>
        <name>Zn(2+)</name>
        <dbReference type="ChEBI" id="CHEBI:29105"/>
        <label>2</label>
    </ligand>
</feature>
<dbReference type="InterPro" id="IPR027417">
    <property type="entry name" value="P-loop_NTPase"/>
</dbReference>
<comment type="subunit">
    <text evidence="8">Component of the replication restart primosome.</text>
</comment>
<dbReference type="Pfam" id="PF17764">
    <property type="entry name" value="PriA_3primeBD"/>
    <property type="match status" value="1"/>
</dbReference>
<dbReference type="GO" id="GO:0006310">
    <property type="term" value="P:DNA recombination"/>
    <property type="evidence" value="ECO:0007669"/>
    <property type="project" value="InterPro"/>
</dbReference>
<feature type="binding site" evidence="8">
    <location>
        <position position="404"/>
    </location>
    <ligand>
        <name>Zn(2+)</name>
        <dbReference type="ChEBI" id="CHEBI:29105"/>
        <label>2</label>
    </ligand>
</feature>
<evidence type="ECO:0000256" key="5">
    <source>
        <dbReference type="ARBA" id="ARBA00022833"/>
    </source>
</evidence>
<feature type="binding site" evidence="8">
    <location>
        <position position="439"/>
    </location>
    <ligand>
        <name>Zn(2+)</name>
        <dbReference type="ChEBI" id="CHEBI:29105"/>
        <label>1</label>
    </ligand>
</feature>
<evidence type="ECO:0000256" key="2">
    <source>
        <dbReference type="ARBA" id="ARBA00022705"/>
    </source>
</evidence>
<evidence type="ECO:0000259" key="9">
    <source>
        <dbReference type="Pfam" id="PF17764"/>
    </source>
</evidence>
<evidence type="ECO:0000256" key="1">
    <source>
        <dbReference type="ARBA" id="ARBA00022515"/>
    </source>
</evidence>
<gene>
    <name evidence="8" type="primary">priA</name>
    <name evidence="10" type="ORF">D3M95_04035</name>
</gene>
<comment type="cofactor">
    <cofactor evidence="8">
        <name>Zn(2+)</name>
        <dbReference type="ChEBI" id="CHEBI:29105"/>
    </cofactor>
    <text evidence="8">Binds 2 zinc ions per subunit.</text>
</comment>
<accession>A0A418Q8X4</accession>
<proteinExistence type="inferred from homology"/>
<keyword evidence="2 8" id="KW-0235">DNA replication</keyword>
<comment type="similarity">
    <text evidence="8">Belongs to the helicase family. PriA subfamily.</text>
</comment>